<dbReference type="EMBL" id="JAOCKX010000057">
    <property type="protein sequence ID" value="MDH2134429.1"/>
    <property type="molecule type" value="Genomic_DNA"/>
</dbReference>
<gene>
    <name evidence="4" type="ORF">N5J77_25165</name>
</gene>
<reference evidence="4" key="1">
    <citation type="submission" date="2022-09" db="EMBL/GenBank/DDBJ databases">
        <title>Intensive care unit water sources are persistently colonized with multi-drug resistant bacteria and are the site of extensive horizontal gene transfer of antibiotic resistance genes.</title>
        <authorList>
            <person name="Diorio-Toth L."/>
        </authorList>
    </citation>
    <scope>NUCLEOTIDE SEQUENCE</scope>
    <source>
        <strain evidence="4">GD03659</strain>
    </source>
</reference>
<evidence type="ECO:0000256" key="1">
    <source>
        <dbReference type="SAM" id="Phobius"/>
    </source>
</evidence>
<feature type="transmembrane region" description="Helical" evidence="1">
    <location>
        <begin position="171"/>
        <end position="188"/>
    </location>
</feature>
<feature type="chain" id="PRO_5041290195" description="DUF2231 domain-containing protein" evidence="2">
    <location>
        <begin position="29"/>
        <end position="232"/>
    </location>
</feature>
<dbReference type="Proteomes" id="UP001162318">
    <property type="component" value="Unassembled WGS sequence"/>
</dbReference>
<evidence type="ECO:0000313" key="5">
    <source>
        <dbReference type="Proteomes" id="UP001162318"/>
    </source>
</evidence>
<feature type="signal peptide" evidence="2">
    <location>
        <begin position="1"/>
        <end position="28"/>
    </location>
</feature>
<accession>A0AA43BEB3</accession>
<organism evidence="4 5">
    <name type="scientific">Sphingobium yanoikuyae</name>
    <name type="common">Sphingomonas yanoikuyae</name>
    <dbReference type="NCBI Taxonomy" id="13690"/>
    <lineage>
        <taxon>Bacteria</taxon>
        <taxon>Pseudomonadati</taxon>
        <taxon>Pseudomonadota</taxon>
        <taxon>Alphaproteobacteria</taxon>
        <taxon>Sphingomonadales</taxon>
        <taxon>Sphingomonadaceae</taxon>
        <taxon>Sphingobium</taxon>
    </lineage>
</organism>
<comment type="caution">
    <text evidence="4">The sequence shown here is derived from an EMBL/GenBank/DDBJ whole genome shotgun (WGS) entry which is preliminary data.</text>
</comment>
<feature type="transmembrane region" description="Helical" evidence="1">
    <location>
        <begin position="102"/>
        <end position="123"/>
    </location>
</feature>
<feature type="domain" description="DUF2231" evidence="3">
    <location>
        <begin position="99"/>
        <end position="221"/>
    </location>
</feature>
<proteinExistence type="predicted"/>
<keyword evidence="1" id="KW-0812">Transmembrane</keyword>
<evidence type="ECO:0000313" key="4">
    <source>
        <dbReference type="EMBL" id="MDH2134429.1"/>
    </source>
</evidence>
<evidence type="ECO:0000256" key="2">
    <source>
        <dbReference type="SAM" id="SignalP"/>
    </source>
</evidence>
<feature type="transmembrane region" description="Helical" evidence="1">
    <location>
        <begin position="135"/>
        <end position="159"/>
    </location>
</feature>
<name>A0AA43BEB3_SPHYA</name>
<protein>
    <recommendedName>
        <fullName evidence="3">DUF2231 domain-containing protein</fullName>
    </recommendedName>
</protein>
<keyword evidence="1" id="KW-1133">Transmembrane helix</keyword>
<evidence type="ECO:0000259" key="3">
    <source>
        <dbReference type="Pfam" id="PF09990"/>
    </source>
</evidence>
<sequence length="232" mass="24781">MDSMKTVRRRSVGMAAAIVLFAAAPALGHDPNELGAGPGPANATAVHKIGGDHSAMKMDGEASPADDHGSGEMAMGHMHDDSPVGKTFGQRLFNWLGRLHVMVIHFPIAMIIGAFGVEAFGLWRRNAVYQEAARIMLIVGALGAIVAASLGWFAGGFYLADRNPVLMTHRWLGTAIAVFASVLAYLSFTARRRSGRPQAFYWILLAALTVAISIQGWLGGSFMHGGLRHLAF</sequence>
<dbReference type="InterPro" id="IPR019251">
    <property type="entry name" value="DUF2231_TM"/>
</dbReference>
<dbReference type="RefSeq" id="WP_279776327.1">
    <property type="nucleotide sequence ID" value="NZ_JAOCKX010000057.1"/>
</dbReference>
<dbReference type="AlphaFoldDB" id="A0AA43BEB3"/>
<keyword evidence="1" id="KW-0472">Membrane</keyword>
<feature type="transmembrane region" description="Helical" evidence="1">
    <location>
        <begin position="200"/>
        <end position="218"/>
    </location>
</feature>
<dbReference type="Pfam" id="PF09990">
    <property type="entry name" value="DUF2231"/>
    <property type="match status" value="1"/>
</dbReference>
<keyword evidence="2" id="KW-0732">Signal</keyword>